<dbReference type="InterPro" id="IPR010535">
    <property type="entry name" value="DUF1110"/>
</dbReference>
<dbReference type="PANTHER" id="PTHR35356">
    <property type="entry name" value="OS01G0156300 PROTEIN-RELATED"/>
    <property type="match status" value="1"/>
</dbReference>
<sequence length="188" mass="20167">MAEEAWRERFRQRVVEAGDLIRAALQLLTEARGHLEAQMLVGDAAAVRARIQLAQGVLGSASCKLALATSLVIGAKLLALRGGSYNPLMPYDEINHLGDEYVAEMNAWARLREAGRAAEEACASIDRCNGHLETTSLLLDHGDLPGVNGFIEKERLDATTGDLEAAIGRVELGSERAFGARQDVSGAN</sequence>
<organism evidence="1">
    <name type="scientific">Oryza punctata</name>
    <name type="common">Red rice</name>
    <dbReference type="NCBI Taxonomy" id="4537"/>
    <lineage>
        <taxon>Eukaryota</taxon>
        <taxon>Viridiplantae</taxon>
        <taxon>Streptophyta</taxon>
        <taxon>Embryophyta</taxon>
        <taxon>Tracheophyta</taxon>
        <taxon>Spermatophyta</taxon>
        <taxon>Magnoliopsida</taxon>
        <taxon>Liliopsida</taxon>
        <taxon>Poales</taxon>
        <taxon>Poaceae</taxon>
        <taxon>BOP clade</taxon>
        <taxon>Oryzoideae</taxon>
        <taxon>Oryzeae</taxon>
        <taxon>Oryzinae</taxon>
        <taxon>Oryza</taxon>
    </lineage>
</organism>
<reference evidence="1" key="1">
    <citation type="submission" date="2015-04" db="UniProtKB">
        <authorList>
            <consortium name="EnsemblPlants"/>
        </authorList>
    </citation>
    <scope>IDENTIFICATION</scope>
</reference>
<evidence type="ECO:0000313" key="1">
    <source>
        <dbReference type="EnsemblPlants" id="OPUNC01G03330.1"/>
    </source>
</evidence>
<dbReference type="HOGENOM" id="CLU_120173_0_0_1"/>
<evidence type="ECO:0000313" key="2">
    <source>
        <dbReference type="Proteomes" id="UP000026962"/>
    </source>
</evidence>
<dbReference type="PANTHER" id="PTHR35356:SF3">
    <property type="entry name" value="OS01G0156300 PROTEIN"/>
    <property type="match status" value="1"/>
</dbReference>
<name>A0A0E0JE92_ORYPU</name>
<dbReference type="AlphaFoldDB" id="A0A0E0JE92"/>
<dbReference type="OMA" id="MQAHARC"/>
<reference evidence="1" key="2">
    <citation type="submission" date="2018-05" db="EMBL/GenBank/DDBJ databases">
        <title>OpunRS2 (Oryza punctata Reference Sequence Version 2).</title>
        <authorList>
            <person name="Zhang J."/>
            <person name="Kudrna D."/>
            <person name="Lee S."/>
            <person name="Talag J."/>
            <person name="Welchert J."/>
            <person name="Wing R.A."/>
        </authorList>
    </citation>
    <scope>NUCLEOTIDE SEQUENCE [LARGE SCALE GENOMIC DNA]</scope>
</reference>
<dbReference type="Pfam" id="PF06533">
    <property type="entry name" value="DUF1110"/>
    <property type="match status" value="1"/>
</dbReference>
<keyword evidence="2" id="KW-1185">Reference proteome</keyword>
<protein>
    <submittedName>
        <fullName evidence="1">Uncharacterized protein</fullName>
    </submittedName>
</protein>
<accession>A0A0E0JE92</accession>
<dbReference type="EnsemblPlants" id="OPUNC01G03330.1">
    <property type="protein sequence ID" value="OPUNC01G03330.1"/>
    <property type="gene ID" value="OPUNC01G03330"/>
</dbReference>
<dbReference type="eggNOG" id="ENOG502R4MU">
    <property type="taxonomic scope" value="Eukaryota"/>
</dbReference>
<dbReference type="Proteomes" id="UP000026962">
    <property type="component" value="Chromosome 1"/>
</dbReference>
<proteinExistence type="predicted"/>
<dbReference type="Gramene" id="OPUNC01G03330.1">
    <property type="protein sequence ID" value="OPUNC01G03330.1"/>
    <property type="gene ID" value="OPUNC01G03330"/>
</dbReference>